<accession>A0A2Z2KS63</accession>
<organism evidence="1 2">
    <name type="scientific">Paenibacillus donghaensis</name>
    <dbReference type="NCBI Taxonomy" id="414771"/>
    <lineage>
        <taxon>Bacteria</taxon>
        <taxon>Bacillati</taxon>
        <taxon>Bacillota</taxon>
        <taxon>Bacilli</taxon>
        <taxon>Bacillales</taxon>
        <taxon>Paenibacillaceae</taxon>
        <taxon>Paenibacillus</taxon>
    </lineage>
</organism>
<protein>
    <submittedName>
        <fullName evidence="1">Uncharacterized protein</fullName>
    </submittedName>
</protein>
<proteinExistence type="predicted"/>
<dbReference type="KEGG" id="pdh:B9T62_22830"/>
<name>A0A2Z2KS63_9BACL</name>
<dbReference type="AlphaFoldDB" id="A0A2Z2KS63"/>
<sequence>MDGDLILMKQFKVFIEHEDTWHSFGTFQADNSEMALELARSSKRELIDQYSFTEEELPFINMEVEELPS</sequence>
<dbReference type="EMBL" id="CP021780">
    <property type="protein sequence ID" value="ASA23391.1"/>
    <property type="molecule type" value="Genomic_DNA"/>
</dbReference>
<evidence type="ECO:0000313" key="2">
    <source>
        <dbReference type="Proteomes" id="UP000249890"/>
    </source>
</evidence>
<gene>
    <name evidence="1" type="ORF">B9T62_22830</name>
</gene>
<dbReference type="Proteomes" id="UP000249890">
    <property type="component" value="Chromosome"/>
</dbReference>
<keyword evidence="2" id="KW-1185">Reference proteome</keyword>
<reference evidence="1 2" key="1">
    <citation type="submission" date="2017-06" db="EMBL/GenBank/DDBJ databases">
        <title>Complete genome sequence of Paenibacillus donghaensis KCTC 13049T isolated from East Sea sediment, South Korea.</title>
        <authorList>
            <person name="Jung B.K."/>
            <person name="Hong S.-J."/>
            <person name="Shin J.-H."/>
        </authorList>
    </citation>
    <scope>NUCLEOTIDE SEQUENCE [LARGE SCALE GENOMIC DNA]</scope>
    <source>
        <strain evidence="1 2">KCTC 13049</strain>
    </source>
</reference>
<evidence type="ECO:0000313" key="1">
    <source>
        <dbReference type="EMBL" id="ASA23391.1"/>
    </source>
</evidence>